<gene>
    <name evidence="1" type="ORF">SAY86_029179</name>
</gene>
<evidence type="ECO:0000313" key="2">
    <source>
        <dbReference type="Proteomes" id="UP001346149"/>
    </source>
</evidence>
<proteinExistence type="predicted"/>
<dbReference type="PANTHER" id="PTHR46807">
    <property type="entry name" value="TRANSCRIPTION FACTOR PIF3"/>
    <property type="match status" value="1"/>
</dbReference>
<dbReference type="InterPro" id="IPR044273">
    <property type="entry name" value="PIF3-like"/>
</dbReference>
<dbReference type="PANTHER" id="PTHR46807:SF7">
    <property type="entry name" value="BHLH DOMAIN-CONTAINING PROTEIN"/>
    <property type="match status" value="1"/>
</dbReference>
<dbReference type="AlphaFoldDB" id="A0AAN7MKM1"/>
<protein>
    <submittedName>
        <fullName evidence="1">Uncharacterized protein</fullName>
    </submittedName>
</protein>
<evidence type="ECO:0000313" key="1">
    <source>
        <dbReference type="EMBL" id="KAK4796853.1"/>
    </source>
</evidence>
<dbReference type="GO" id="GO:0003700">
    <property type="term" value="F:DNA-binding transcription factor activity"/>
    <property type="evidence" value="ECO:0007669"/>
    <property type="project" value="InterPro"/>
</dbReference>
<reference evidence="1 2" key="1">
    <citation type="journal article" date="2023" name="Hortic Res">
        <title>Pangenome of water caltrop reveals structural variations and asymmetric subgenome divergence after allopolyploidization.</title>
        <authorList>
            <person name="Zhang X."/>
            <person name="Chen Y."/>
            <person name="Wang L."/>
            <person name="Yuan Y."/>
            <person name="Fang M."/>
            <person name="Shi L."/>
            <person name="Lu R."/>
            <person name="Comes H.P."/>
            <person name="Ma Y."/>
            <person name="Chen Y."/>
            <person name="Huang G."/>
            <person name="Zhou Y."/>
            <person name="Zheng Z."/>
            <person name="Qiu Y."/>
        </authorList>
    </citation>
    <scope>NUCLEOTIDE SEQUENCE [LARGE SCALE GENOMIC DNA]</scope>
    <source>
        <strain evidence="1">F231</strain>
    </source>
</reference>
<comment type="caution">
    <text evidence="1">The sequence shown here is derived from an EMBL/GenBank/DDBJ whole genome shotgun (WGS) entry which is preliminary data.</text>
</comment>
<accession>A0AAN7MKM1</accession>
<keyword evidence="2" id="KW-1185">Reference proteome</keyword>
<sequence length="254" mass="27975">MDGSSPHPESFSSISLCHPVPAMRDSSDNQSVRVSIFKLQVQCSCHNKEQGCSYILQKGEAAAMDPSYPDWSLESDLLPFTNQKKPSSTNDELMELIWQNGQVVMQSQTRGRPGLNHLGSQQLPKKSEANYHYQNTNGSYANSSTLIQDDETVSWINYPVDDPLEEFCSPFFTANLPSPCPIETVAGKPAKTMARQGPWASQFGGAGDVRECSGMTIGSSHCESNQVIQNESDFSRASSIGTNKMRSCYSQHFT</sequence>
<name>A0AAN7MKM1_TRANT</name>
<dbReference type="Proteomes" id="UP001346149">
    <property type="component" value="Unassembled WGS sequence"/>
</dbReference>
<organism evidence="1 2">
    <name type="scientific">Trapa natans</name>
    <name type="common">Water chestnut</name>
    <dbReference type="NCBI Taxonomy" id="22666"/>
    <lineage>
        <taxon>Eukaryota</taxon>
        <taxon>Viridiplantae</taxon>
        <taxon>Streptophyta</taxon>
        <taxon>Embryophyta</taxon>
        <taxon>Tracheophyta</taxon>
        <taxon>Spermatophyta</taxon>
        <taxon>Magnoliopsida</taxon>
        <taxon>eudicotyledons</taxon>
        <taxon>Gunneridae</taxon>
        <taxon>Pentapetalae</taxon>
        <taxon>rosids</taxon>
        <taxon>malvids</taxon>
        <taxon>Myrtales</taxon>
        <taxon>Lythraceae</taxon>
        <taxon>Trapa</taxon>
    </lineage>
</organism>
<dbReference type="EMBL" id="JAXQNO010000006">
    <property type="protein sequence ID" value="KAK4796853.1"/>
    <property type="molecule type" value="Genomic_DNA"/>
</dbReference>